<evidence type="ECO:0000313" key="2">
    <source>
        <dbReference type="Proteomes" id="UP000006643"/>
    </source>
</evidence>
<dbReference type="InParanoid" id="D0NI26"/>
<dbReference type="eggNOG" id="ENOG502RGSG">
    <property type="taxonomic scope" value="Eukaryota"/>
</dbReference>
<dbReference type="AlphaFoldDB" id="D0NI26"/>
<keyword evidence="2" id="KW-1185">Reference proteome</keyword>
<dbReference type="GeneID" id="9470644"/>
<dbReference type="RefSeq" id="XP_002901125.1">
    <property type="nucleotide sequence ID" value="XM_002901079.1"/>
</dbReference>
<organism evidence="1 2">
    <name type="scientific">Phytophthora infestans (strain T30-4)</name>
    <name type="common">Potato late blight agent</name>
    <dbReference type="NCBI Taxonomy" id="403677"/>
    <lineage>
        <taxon>Eukaryota</taxon>
        <taxon>Sar</taxon>
        <taxon>Stramenopiles</taxon>
        <taxon>Oomycota</taxon>
        <taxon>Peronosporomycetes</taxon>
        <taxon>Peronosporales</taxon>
        <taxon>Peronosporaceae</taxon>
        <taxon>Phytophthora</taxon>
    </lineage>
</organism>
<reference evidence="2" key="1">
    <citation type="journal article" date="2009" name="Nature">
        <title>Genome sequence and analysis of the Irish potato famine pathogen Phytophthora infestans.</title>
        <authorList>
            <consortium name="The Broad Institute Genome Sequencing Platform"/>
            <person name="Haas B.J."/>
            <person name="Kamoun S."/>
            <person name="Zody M.C."/>
            <person name="Jiang R.H."/>
            <person name="Handsaker R.E."/>
            <person name="Cano L.M."/>
            <person name="Grabherr M."/>
            <person name="Kodira C.D."/>
            <person name="Raffaele S."/>
            <person name="Torto-Alalibo T."/>
            <person name="Bozkurt T.O."/>
            <person name="Ah-Fong A.M."/>
            <person name="Alvarado L."/>
            <person name="Anderson V.L."/>
            <person name="Armstrong M.R."/>
            <person name="Avrova A."/>
            <person name="Baxter L."/>
            <person name="Beynon J."/>
            <person name="Boevink P.C."/>
            <person name="Bollmann S.R."/>
            <person name="Bos J.I."/>
            <person name="Bulone V."/>
            <person name="Cai G."/>
            <person name="Cakir C."/>
            <person name="Carrington J.C."/>
            <person name="Chawner M."/>
            <person name="Conti L."/>
            <person name="Costanzo S."/>
            <person name="Ewan R."/>
            <person name="Fahlgren N."/>
            <person name="Fischbach M.A."/>
            <person name="Fugelstad J."/>
            <person name="Gilroy E.M."/>
            <person name="Gnerre S."/>
            <person name="Green P.J."/>
            <person name="Grenville-Briggs L.J."/>
            <person name="Griffith J."/>
            <person name="Grunwald N.J."/>
            <person name="Horn K."/>
            <person name="Horner N.R."/>
            <person name="Hu C.H."/>
            <person name="Huitema E."/>
            <person name="Jeong D.H."/>
            <person name="Jones A.M."/>
            <person name="Jones J.D."/>
            <person name="Jones R.W."/>
            <person name="Karlsson E.K."/>
            <person name="Kunjeti S.G."/>
            <person name="Lamour K."/>
            <person name="Liu Z."/>
            <person name="Ma L."/>
            <person name="Maclean D."/>
            <person name="Chibucos M.C."/>
            <person name="McDonald H."/>
            <person name="McWalters J."/>
            <person name="Meijer H.J."/>
            <person name="Morgan W."/>
            <person name="Morris P.F."/>
            <person name="Munro C.A."/>
            <person name="O'Neill K."/>
            <person name="Ospina-Giraldo M."/>
            <person name="Pinzon A."/>
            <person name="Pritchard L."/>
            <person name="Ramsahoye B."/>
            <person name="Ren Q."/>
            <person name="Restrepo S."/>
            <person name="Roy S."/>
            <person name="Sadanandom A."/>
            <person name="Savidor A."/>
            <person name="Schornack S."/>
            <person name="Schwartz D.C."/>
            <person name="Schumann U.D."/>
            <person name="Schwessinger B."/>
            <person name="Seyer L."/>
            <person name="Sharpe T."/>
            <person name="Silvar C."/>
            <person name="Song J."/>
            <person name="Studholme D.J."/>
            <person name="Sykes S."/>
            <person name="Thines M."/>
            <person name="van de Vondervoort P.J."/>
            <person name="Phuntumart V."/>
            <person name="Wawra S."/>
            <person name="Weide R."/>
            <person name="Win J."/>
            <person name="Young C."/>
            <person name="Zhou S."/>
            <person name="Fry W."/>
            <person name="Meyers B.C."/>
            <person name="van West P."/>
            <person name="Ristaino J."/>
            <person name="Govers F."/>
            <person name="Birch P.R."/>
            <person name="Whisson S.C."/>
            <person name="Judelson H.S."/>
            <person name="Nusbaum C."/>
        </authorList>
    </citation>
    <scope>NUCLEOTIDE SEQUENCE [LARGE SCALE GENOMIC DNA]</scope>
    <source>
        <strain evidence="2">T30-4</strain>
    </source>
</reference>
<dbReference type="OrthoDB" id="127711at2759"/>
<dbReference type="EMBL" id="DS028139">
    <property type="protein sequence ID" value="EEY59111.1"/>
    <property type="molecule type" value="Genomic_DNA"/>
</dbReference>
<protein>
    <submittedName>
        <fullName evidence="1">Uncharacterized protein</fullName>
    </submittedName>
</protein>
<sequence>MRASAHLEEVQPLVGERGKIKNTVPSCSSGPLESWSVFEREFKKYKNHTHTHSTSQTEASSYRTTKTLPLDEHDIEDVKTLVDARVSSAHITNFLNDRIAMGRDVSDELHSWGEQPLVSLGELGCHDSYM</sequence>
<dbReference type="HOGENOM" id="CLU_1942199_0_0_1"/>
<dbReference type="Proteomes" id="UP000006643">
    <property type="component" value="Unassembled WGS sequence"/>
</dbReference>
<proteinExistence type="predicted"/>
<accession>D0NI26</accession>
<evidence type="ECO:0000313" key="1">
    <source>
        <dbReference type="EMBL" id="EEY59111.1"/>
    </source>
</evidence>
<dbReference type="OMA" id="DRIAMGR"/>
<gene>
    <name evidence="1" type="ORF">PITG_11570</name>
</gene>
<dbReference type="KEGG" id="pif:PITG_11570"/>
<dbReference type="VEuPathDB" id="FungiDB:PITG_11570"/>
<name>D0NI26_PHYIT</name>